<dbReference type="GO" id="GO:0051287">
    <property type="term" value="F:NAD binding"/>
    <property type="evidence" value="ECO:0007669"/>
    <property type="project" value="InterPro"/>
</dbReference>
<name>E0IGF3_9BACL</name>
<dbReference type="InterPro" id="IPR050418">
    <property type="entry name" value="D-iso_2-hydroxyacid_DH_PdxB"/>
</dbReference>
<dbReference type="EMBL" id="AEDD01000017">
    <property type="protein sequence ID" value="EFM08453.1"/>
    <property type="molecule type" value="Genomic_DNA"/>
</dbReference>
<feature type="domain" description="D-isomer specific 2-hydroxyacid dehydrogenase catalytic" evidence="5">
    <location>
        <begin position="16"/>
        <end position="301"/>
    </location>
</feature>
<dbReference type="InterPro" id="IPR036291">
    <property type="entry name" value="NAD(P)-bd_dom_sf"/>
</dbReference>
<dbReference type="GO" id="GO:0016616">
    <property type="term" value="F:oxidoreductase activity, acting on the CH-OH group of donors, NAD or NADP as acceptor"/>
    <property type="evidence" value="ECO:0007669"/>
    <property type="project" value="InterPro"/>
</dbReference>
<dbReference type="Pfam" id="PF00389">
    <property type="entry name" value="2-Hacid_dh"/>
    <property type="match status" value="1"/>
</dbReference>
<evidence type="ECO:0000256" key="2">
    <source>
        <dbReference type="ARBA" id="ARBA00023002"/>
    </source>
</evidence>
<evidence type="ECO:0000313" key="7">
    <source>
        <dbReference type="EMBL" id="EFM08453.1"/>
    </source>
</evidence>
<feature type="domain" description="D-isomer specific 2-hydroxyacid dehydrogenase NAD-binding" evidence="6">
    <location>
        <begin position="107"/>
        <end position="278"/>
    </location>
</feature>
<keyword evidence="2 4" id="KW-0560">Oxidoreductase</keyword>
<dbReference type="AlphaFoldDB" id="E0IGF3"/>
<evidence type="ECO:0000259" key="5">
    <source>
        <dbReference type="Pfam" id="PF00389"/>
    </source>
</evidence>
<dbReference type="InterPro" id="IPR029753">
    <property type="entry name" value="D-isomer_DH_CS"/>
</dbReference>
<protein>
    <submittedName>
        <fullName evidence="7">D-isomer specific 2-hydroxyacid dehydrogenase NAD-binding</fullName>
    </submittedName>
</protein>
<dbReference type="RefSeq" id="WP_006040724.1">
    <property type="nucleotide sequence ID" value="NZ_AEDD01000017.1"/>
</dbReference>
<dbReference type="PROSITE" id="PS00671">
    <property type="entry name" value="D_2_HYDROXYACID_DH_3"/>
    <property type="match status" value="1"/>
</dbReference>
<dbReference type="InterPro" id="IPR006139">
    <property type="entry name" value="D-isomer_2_OHA_DH_cat_dom"/>
</dbReference>
<dbReference type="OrthoDB" id="9805416at2"/>
<keyword evidence="8" id="KW-1185">Reference proteome</keyword>
<evidence type="ECO:0000259" key="6">
    <source>
        <dbReference type="Pfam" id="PF02826"/>
    </source>
</evidence>
<evidence type="ECO:0000256" key="3">
    <source>
        <dbReference type="ARBA" id="ARBA00023027"/>
    </source>
</evidence>
<dbReference type="PANTHER" id="PTHR43761:SF1">
    <property type="entry name" value="D-ISOMER SPECIFIC 2-HYDROXYACID DEHYDROGENASE CATALYTIC DOMAIN-CONTAINING PROTEIN-RELATED"/>
    <property type="match status" value="1"/>
</dbReference>
<comment type="similarity">
    <text evidence="1 4">Belongs to the D-isomer specific 2-hydroxyacid dehydrogenase family.</text>
</comment>
<dbReference type="Proteomes" id="UP000005387">
    <property type="component" value="Unassembled WGS sequence"/>
</dbReference>
<dbReference type="Gene3D" id="3.40.50.720">
    <property type="entry name" value="NAD(P)-binding Rossmann-like Domain"/>
    <property type="match status" value="2"/>
</dbReference>
<dbReference type="SUPFAM" id="SSF52283">
    <property type="entry name" value="Formate/glycerate dehydrogenase catalytic domain-like"/>
    <property type="match status" value="1"/>
</dbReference>
<reference evidence="7 8" key="1">
    <citation type="submission" date="2010-07" db="EMBL/GenBank/DDBJ databases">
        <title>The draft genome of Paenibacillus curdlanolyticus YK9.</title>
        <authorList>
            <consortium name="US DOE Joint Genome Institute (JGI-PGF)"/>
            <person name="Lucas S."/>
            <person name="Copeland A."/>
            <person name="Lapidus A."/>
            <person name="Cheng J.-F."/>
            <person name="Bruce D."/>
            <person name="Goodwin L."/>
            <person name="Pitluck S."/>
            <person name="Land M.L."/>
            <person name="Hauser L."/>
            <person name="Chang Y.-J."/>
            <person name="Jeffries C."/>
            <person name="Anderson I.J."/>
            <person name="Johnson E."/>
            <person name="Loganathan U."/>
            <person name="Mulhopadhyay B."/>
            <person name="Kyrpides N."/>
            <person name="Woyke T.J."/>
        </authorList>
    </citation>
    <scope>NUCLEOTIDE SEQUENCE [LARGE SCALE GENOMIC DNA]</scope>
    <source>
        <strain evidence="7 8">YK9</strain>
    </source>
</reference>
<evidence type="ECO:0000256" key="4">
    <source>
        <dbReference type="RuleBase" id="RU003719"/>
    </source>
</evidence>
<keyword evidence="3" id="KW-0520">NAD</keyword>
<dbReference type="eggNOG" id="COG1052">
    <property type="taxonomic scope" value="Bacteria"/>
</dbReference>
<dbReference type="PANTHER" id="PTHR43761">
    <property type="entry name" value="D-ISOMER SPECIFIC 2-HYDROXYACID DEHYDROGENASE FAMILY PROTEIN (AFU_ORTHOLOGUE AFUA_1G13630)"/>
    <property type="match status" value="1"/>
</dbReference>
<proteinExistence type="inferred from homology"/>
<dbReference type="InterPro" id="IPR006140">
    <property type="entry name" value="D-isomer_DH_NAD-bd"/>
</dbReference>
<dbReference type="STRING" id="717606.PaecuDRAFT_4746"/>
<sequence>MAGPVVKCAVDQAIQLSEEERSRLEAVFSVDYIDLHSTDEARLGHYSSFLIHSKISSAQLASFKQCRYIGVRAHNTDYVSRELARELGITVKGIPQEGASAVAEHTFALLFAVTKQLAAAGHNVQAGKWREGLSPNLELRGKQLGIIGYGTIGQEVAAIGTALGMKPLIASSRGSTSAQQEGHLSLEDVLRQSDLVTLHASTKAGGVPLIGGREFSMMKDGAILINTARGSLVNERDLAEALRSGKLYGAGLDVYEDEPVRDSDLCRLPNVVCTPHVAYFTRETIARMNRSLIDQALDFFKRS</sequence>
<evidence type="ECO:0000256" key="1">
    <source>
        <dbReference type="ARBA" id="ARBA00005854"/>
    </source>
</evidence>
<organism evidence="7 8">
    <name type="scientific">Paenibacillus curdlanolyticus YK9</name>
    <dbReference type="NCBI Taxonomy" id="717606"/>
    <lineage>
        <taxon>Bacteria</taxon>
        <taxon>Bacillati</taxon>
        <taxon>Bacillota</taxon>
        <taxon>Bacilli</taxon>
        <taxon>Bacillales</taxon>
        <taxon>Paenibacillaceae</taxon>
        <taxon>Paenibacillus</taxon>
    </lineage>
</organism>
<evidence type="ECO:0000313" key="8">
    <source>
        <dbReference type="Proteomes" id="UP000005387"/>
    </source>
</evidence>
<gene>
    <name evidence="7" type="ORF">PaecuDRAFT_4746</name>
</gene>
<dbReference type="Pfam" id="PF02826">
    <property type="entry name" value="2-Hacid_dh_C"/>
    <property type="match status" value="1"/>
</dbReference>
<dbReference type="SUPFAM" id="SSF51735">
    <property type="entry name" value="NAD(P)-binding Rossmann-fold domains"/>
    <property type="match status" value="1"/>
</dbReference>
<accession>E0IGF3</accession>